<protein>
    <submittedName>
        <fullName evidence="2">Uncharacterized protein</fullName>
    </submittedName>
</protein>
<dbReference type="Proteomes" id="UP000499080">
    <property type="component" value="Unassembled WGS sequence"/>
</dbReference>
<comment type="caution">
    <text evidence="2">The sequence shown here is derived from an EMBL/GenBank/DDBJ whole genome shotgun (WGS) entry which is preliminary data.</text>
</comment>
<dbReference type="EMBL" id="BGPR01000016">
    <property type="protein sequence ID" value="GBL78655.1"/>
    <property type="molecule type" value="Genomic_DNA"/>
</dbReference>
<proteinExistence type="predicted"/>
<dbReference type="AlphaFoldDB" id="A0A4Y2AHF9"/>
<sequence length="79" mass="8761">MQGIQTRATPCDRPVKKRSKKKGGSGGSSKSVREVVLEFLATHISSCLRPSLQRMKQKIQQQQALEKNEESASRACFNA</sequence>
<evidence type="ECO:0000313" key="2">
    <source>
        <dbReference type="EMBL" id="GBL78655.1"/>
    </source>
</evidence>
<keyword evidence="3" id="KW-1185">Reference proteome</keyword>
<organism evidence="2 3">
    <name type="scientific">Araneus ventricosus</name>
    <name type="common">Orbweaver spider</name>
    <name type="synonym">Epeira ventricosa</name>
    <dbReference type="NCBI Taxonomy" id="182803"/>
    <lineage>
        <taxon>Eukaryota</taxon>
        <taxon>Metazoa</taxon>
        <taxon>Ecdysozoa</taxon>
        <taxon>Arthropoda</taxon>
        <taxon>Chelicerata</taxon>
        <taxon>Arachnida</taxon>
        <taxon>Araneae</taxon>
        <taxon>Araneomorphae</taxon>
        <taxon>Entelegynae</taxon>
        <taxon>Araneoidea</taxon>
        <taxon>Araneidae</taxon>
        <taxon>Araneus</taxon>
    </lineage>
</organism>
<accession>A0A4Y2AHF9</accession>
<evidence type="ECO:0000313" key="3">
    <source>
        <dbReference type="Proteomes" id="UP000499080"/>
    </source>
</evidence>
<reference evidence="2 3" key="1">
    <citation type="journal article" date="2019" name="Sci. Rep.">
        <title>Orb-weaving spider Araneus ventricosus genome elucidates the spidroin gene catalogue.</title>
        <authorList>
            <person name="Kono N."/>
            <person name="Nakamura H."/>
            <person name="Ohtoshi R."/>
            <person name="Moran D.A.P."/>
            <person name="Shinohara A."/>
            <person name="Yoshida Y."/>
            <person name="Fujiwara M."/>
            <person name="Mori M."/>
            <person name="Tomita M."/>
            <person name="Arakawa K."/>
        </authorList>
    </citation>
    <scope>NUCLEOTIDE SEQUENCE [LARGE SCALE GENOMIC DNA]</scope>
</reference>
<feature type="region of interest" description="Disordered" evidence="1">
    <location>
        <begin position="1"/>
        <end position="30"/>
    </location>
</feature>
<gene>
    <name evidence="2" type="ORF">AVEN_65229_1</name>
</gene>
<evidence type="ECO:0000256" key="1">
    <source>
        <dbReference type="SAM" id="MobiDB-lite"/>
    </source>
</evidence>
<name>A0A4Y2AHF9_ARAVE</name>